<dbReference type="PANTHER" id="PTHR42732">
    <property type="entry name" value="BETA-GALACTOSIDASE"/>
    <property type="match status" value="1"/>
</dbReference>
<dbReference type="GO" id="GO:0005975">
    <property type="term" value="P:carbohydrate metabolic process"/>
    <property type="evidence" value="ECO:0007669"/>
    <property type="project" value="InterPro"/>
</dbReference>
<dbReference type="RefSeq" id="WP_255132455.1">
    <property type="nucleotide sequence ID" value="NZ_JANDBC010000001.1"/>
</dbReference>
<keyword evidence="8" id="KW-1185">Reference proteome</keyword>
<evidence type="ECO:0000313" key="8">
    <source>
        <dbReference type="Proteomes" id="UP001139125"/>
    </source>
</evidence>
<evidence type="ECO:0000259" key="6">
    <source>
        <dbReference type="Pfam" id="PF02837"/>
    </source>
</evidence>
<dbReference type="Gene3D" id="2.60.40.10">
    <property type="entry name" value="Immunoglobulins"/>
    <property type="match status" value="1"/>
</dbReference>
<dbReference type="PRINTS" id="PR00132">
    <property type="entry name" value="GLHYDRLASE2"/>
</dbReference>
<dbReference type="InterPro" id="IPR036156">
    <property type="entry name" value="Beta-gal/glucu_dom_sf"/>
</dbReference>
<dbReference type="Gene3D" id="3.20.20.80">
    <property type="entry name" value="Glycosidases"/>
    <property type="match status" value="1"/>
</dbReference>
<dbReference type="InterPro" id="IPR008979">
    <property type="entry name" value="Galactose-bd-like_sf"/>
</dbReference>
<evidence type="ECO:0000313" key="7">
    <source>
        <dbReference type="EMBL" id="MCP9290402.1"/>
    </source>
</evidence>
<dbReference type="SUPFAM" id="SSF49785">
    <property type="entry name" value="Galactose-binding domain-like"/>
    <property type="match status" value="1"/>
</dbReference>
<name>A0A9X2L191_9BACT</name>
<dbReference type="InterPro" id="IPR017853">
    <property type="entry name" value="GH"/>
</dbReference>
<evidence type="ECO:0000256" key="2">
    <source>
        <dbReference type="ARBA" id="ARBA00022801"/>
    </source>
</evidence>
<evidence type="ECO:0000256" key="1">
    <source>
        <dbReference type="ARBA" id="ARBA00007401"/>
    </source>
</evidence>
<protein>
    <recommendedName>
        <fullName evidence="9">Beta-glucuronidase</fullName>
    </recommendedName>
</protein>
<keyword evidence="3" id="KW-0326">Glycosidase</keyword>
<dbReference type="InterPro" id="IPR006101">
    <property type="entry name" value="Glyco_hydro_2"/>
</dbReference>
<keyword evidence="4" id="KW-0732">Signal</keyword>
<comment type="caution">
    <text evidence="7">The sequence shown here is derived from an EMBL/GenBank/DDBJ whole genome shotgun (WGS) entry which is preliminary data.</text>
</comment>
<dbReference type="PANTHER" id="PTHR42732:SF1">
    <property type="entry name" value="BETA-MANNOSIDASE"/>
    <property type="match status" value="1"/>
</dbReference>
<feature type="signal peptide" evidence="4">
    <location>
        <begin position="1"/>
        <end position="18"/>
    </location>
</feature>
<feature type="domain" description="Glycosyl hydrolases family 2 sugar binding" evidence="6">
    <location>
        <begin position="65"/>
        <end position="206"/>
    </location>
</feature>
<dbReference type="InterPro" id="IPR051913">
    <property type="entry name" value="GH2_Domain-Containing"/>
</dbReference>
<comment type="similarity">
    <text evidence="1">Belongs to the glycosyl hydrolase 2 family.</text>
</comment>
<gene>
    <name evidence="7" type="ORF">NM125_02265</name>
</gene>
<dbReference type="Proteomes" id="UP001139125">
    <property type="component" value="Unassembled WGS sequence"/>
</dbReference>
<dbReference type="SUPFAM" id="SSF49303">
    <property type="entry name" value="beta-Galactosidase/glucuronidase domain"/>
    <property type="match status" value="1"/>
</dbReference>
<evidence type="ECO:0000256" key="3">
    <source>
        <dbReference type="ARBA" id="ARBA00023295"/>
    </source>
</evidence>
<dbReference type="Pfam" id="PF02837">
    <property type="entry name" value="Glyco_hydro_2_N"/>
    <property type="match status" value="1"/>
</dbReference>
<evidence type="ECO:0008006" key="9">
    <source>
        <dbReference type="Google" id="ProtNLM"/>
    </source>
</evidence>
<dbReference type="Pfam" id="PF02836">
    <property type="entry name" value="Glyco_hydro_2_C"/>
    <property type="match status" value="1"/>
</dbReference>
<dbReference type="InterPro" id="IPR006103">
    <property type="entry name" value="Glyco_hydro_2_cat"/>
</dbReference>
<feature type="domain" description="Glycoside hydrolase family 2 catalytic" evidence="5">
    <location>
        <begin position="306"/>
        <end position="575"/>
    </location>
</feature>
<dbReference type="GO" id="GO:0004553">
    <property type="term" value="F:hydrolase activity, hydrolyzing O-glycosyl compounds"/>
    <property type="evidence" value="ECO:0007669"/>
    <property type="project" value="InterPro"/>
</dbReference>
<keyword evidence="2" id="KW-0378">Hydrolase</keyword>
<dbReference type="SUPFAM" id="SSF51445">
    <property type="entry name" value="(Trans)glycosidases"/>
    <property type="match status" value="1"/>
</dbReference>
<reference evidence="7" key="1">
    <citation type="submission" date="2022-06" db="EMBL/GenBank/DDBJ databases">
        <title>Gracilimonas sp. CAU 1638 isolated from sea sediment.</title>
        <authorList>
            <person name="Kim W."/>
        </authorList>
    </citation>
    <scope>NUCLEOTIDE SEQUENCE</scope>
    <source>
        <strain evidence="7">CAU 1638</strain>
    </source>
</reference>
<evidence type="ECO:0000259" key="5">
    <source>
        <dbReference type="Pfam" id="PF02836"/>
    </source>
</evidence>
<dbReference type="AlphaFoldDB" id="A0A9X2L191"/>
<dbReference type="Gene3D" id="2.60.120.260">
    <property type="entry name" value="Galactose-binding domain-like"/>
    <property type="match status" value="1"/>
</dbReference>
<dbReference type="InterPro" id="IPR006104">
    <property type="entry name" value="Glyco_hydro_2_N"/>
</dbReference>
<accession>A0A9X2L191</accession>
<organism evidence="7 8">
    <name type="scientific">Gracilimonas sediminicola</name>
    <dbReference type="NCBI Taxonomy" id="2952158"/>
    <lineage>
        <taxon>Bacteria</taxon>
        <taxon>Pseudomonadati</taxon>
        <taxon>Balneolota</taxon>
        <taxon>Balneolia</taxon>
        <taxon>Balneolales</taxon>
        <taxon>Balneolaceae</taxon>
        <taxon>Gracilimonas</taxon>
    </lineage>
</organism>
<proteinExistence type="inferred from homology"/>
<dbReference type="EMBL" id="JANDBC010000001">
    <property type="protein sequence ID" value="MCP9290402.1"/>
    <property type="molecule type" value="Genomic_DNA"/>
</dbReference>
<feature type="chain" id="PRO_5040972069" description="Beta-glucuronidase" evidence="4">
    <location>
        <begin position="19"/>
        <end position="604"/>
    </location>
</feature>
<dbReference type="InterPro" id="IPR013783">
    <property type="entry name" value="Ig-like_fold"/>
</dbReference>
<sequence>MKFIIFLLVAISALPAKAQSLLIMNVHERDTTSLNGSWKYIIDPYENGFYNYRYEPFDKQENPSWAGYFMDAKPTNKSDLLEYDWDNSPEIKVPGDWNHQEEKFEYYEGSVWYRKTFSYSKEAAENRVFIHFGAVNYEAHVYLNGEKLGVHKGGFTPFQFEVTNLLEEENSLVLMVNNNRHAVDVPTLNTDWWNYGGITRDVLLFEEKPTFIADYMIQLNPRNPKEITGFIQLNGNNLRSKLTLNIPELDINKRFSINEKGRVDFSIIDSDISYWSPDNPKLYTVKLSYRDEILSDQIGFRTIKTDGGSILLNGNKIYLKGISIHEENPYRIGRAYSKQDAELLLGWAKELGCNYVRLAHYPHNEHMIEMANEMGLLVWEEVPVYWTIQWDNEETYQNAEAQLTAMINRDKNSAATIIWSLANETPPSDARNEFLRKLSETARSIDQTRLLSAAMEIHSKAGQPNIKMVEDKLTDYVDLVSFNQYIGWYDGLPSKTQEISFKIPYDKPVIISEFGAGAKKGFHGDSLTRWTEEYQADTYEKNLEMIKEIPNIAGISPWILVDFRSPRRHLAKIQDGWNRKGLLSNAGEKKQAWYVLQNFYENNW</sequence>
<evidence type="ECO:0000256" key="4">
    <source>
        <dbReference type="SAM" id="SignalP"/>
    </source>
</evidence>